<dbReference type="Proteomes" id="UP000827092">
    <property type="component" value="Unassembled WGS sequence"/>
</dbReference>
<gene>
    <name evidence="2" type="ORF">JTE90_000878</name>
</gene>
<evidence type="ECO:0000313" key="2">
    <source>
        <dbReference type="EMBL" id="KAG8199785.1"/>
    </source>
</evidence>
<evidence type="ECO:0000313" key="3">
    <source>
        <dbReference type="Proteomes" id="UP000827092"/>
    </source>
</evidence>
<sequence length="105" mass="11902">MGTKCRHFHLRGSRRSFWTQSFSTSRNGDKMQALPPQRVAPQLLGATLLQPAVNGTKCRLFHLRGSRRSFWTQPFSTGRNGDKMQALPPQRVAPQLLAQPFSNRP</sequence>
<accession>A0AAV6VSZ8</accession>
<protein>
    <submittedName>
        <fullName evidence="2">Uncharacterized protein</fullName>
    </submittedName>
</protein>
<keyword evidence="3" id="KW-1185">Reference proteome</keyword>
<dbReference type="AlphaFoldDB" id="A0AAV6VSZ8"/>
<proteinExistence type="predicted"/>
<feature type="region of interest" description="Disordered" evidence="1">
    <location>
        <begin position="72"/>
        <end position="105"/>
    </location>
</feature>
<organism evidence="2 3">
    <name type="scientific">Oedothorax gibbosus</name>
    <dbReference type="NCBI Taxonomy" id="931172"/>
    <lineage>
        <taxon>Eukaryota</taxon>
        <taxon>Metazoa</taxon>
        <taxon>Ecdysozoa</taxon>
        <taxon>Arthropoda</taxon>
        <taxon>Chelicerata</taxon>
        <taxon>Arachnida</taxon>
        <taxon>Araneae</taxon>
        <taxon>Araneomorphae</taxon>
        <taxon>Entelegynae</taxon>
        <taxon>Araneoidea</taxon>
        <taxon>Linyphiidae</taxon>
        <taxon>Erigoninae</taxon>
        <taxon>Oedothorax</taxon>
    </lineage>
</organism>
<evidence type="ECO:0000256" key="1">
    <source>
        <dbReference type="SAM" id="MobiDB-lite"/>
    </source>
</evidence>
<comment type="caution">
    <text evidence="2">The sequence shown here is derived from an EMBL/GenBank/DDBJ whole genome shotgun (WGS) entry which is preliminary data.</text>
</comment>
<dbReference type="EMBL" id="JAFNEN010000024">
    <property type="protein sequence ID" value="KAG8199785.1"/>
    <property type="molecule type" value="Genomic_DNA"/>
</dbReference>
<name>A0AAV6VSZ8_9ARAC</name>
<reference evidence="2 3" key="1">
    <citation type="journal article" date="2022" name="Nat. Ecol. Evol.">
        <title>A masculinizing supergene underlies an exaggerated male reproductive morph in a spider.</title>
        <authorList>
            <person name="Hendrickx F."/>
            <person name="De Corte Z."/>
            <person name="Sonet G."/>
            <person name="Van Belleghem S.M."/>
            <person name="Kostlbacher S."/>
            <person name="Vangestel C."/>
        </authorList>
    </citation>
    <scope>NUCLEOTIDE SEQUENCE [LARGE SCALE GENOMIC DNA]</scope>
    <source>
        <strain evidence="2">W744_W776</strain>
    </source>
</reference>